<feature type="non-terminal residue" evidence="1">
    <location>
        <position position="1"/>
    </location>
</feature>
<sequence>PVFMVHIVGLFFLGKPINENLKAWIELASMFSNFIKKIREKLLAFWVDKRGATLIALLYVIKSYNKSVKSIELLGVIPVFFKIIPQRSPKHLDHHPNALYISAFRVNNEFVHVVGVKSKGMIKFQHIFDDSDFHLLS</sequence>
<reference evidence="1" key="1">
    <citation type="journal article" date="2014" name="Front. Microbiol.">
        <title>High frequency of phylogenetically diverse reductive dehalogenase-homologous genes in deep subseafloor sedimentary metagenomes.</title>
        <authorList>
            <person name="Kawai M."/>
            <person name="Futagami T."/>
            <person name="Toyoda A."/>
            <person name="Takaki Y."/>
            <person name="Nishi S."/>
            <person name="Hori S."/>
            <person name="Arai W."/>
            <person name="Tsubouchi T."/>
            <person name="Morono Y."/>
            <person name="Uchiyama I."/>
            <person name="Ito T."/>
            <person name="Fujiyama A."/>
            <person name="Inagaki F."/>
            <person name="Takami H."/>
        </authorList>
    </citation>
    <scope>NUCLEOTIDE SEQUENCE</scope>
    <source>
        <strain evidence="1">Expedition CK06-06</strain>
    </source>
</reference>
<organism evidence="1">
    <name type="scientific">marine sediment metagenome</name>
    <dbReference type="NCBI Taxonomy" id="412755"/>
    <lineage>
        <taxon>unclassified sequences</taxon>
        <taxon>metagenomes</taxon>
        <taxon>ecological metagenomes</taxon>
    </lineage>
</organism>
<dbReference type="AlphaFoldDB" id="X1DPL6"/>
<comment type="caution">
    <text evidence="1">The sequence shown here is derived from an EMBL/GenBank/DDBJ whole genome shotgun (WGS) entry which is preliminary data.</text>
</comment>
<protein>
    <submittedName>
        <fullName evidence="1">Uncharacterized protein</fullName>
    </submittedName>
</protein>
<name>X1DPL6_9ZZZZ</name>
<gene>
    <name evidence="1" type="ORF">S01H4_41332</name>
</gene>
<accession>X1DPL6</accession>
<dbReference type="EMBL" id="BART01022597">
    <property type="protein sequence ID" value="GAG98371.1"/>
    <property type="molecule type" value="Genomic_DNA"/>
</dbReference>
<evidence type="ECO:0000313" key="1">
    <source>
        <dbReference type="EMBL" id="GAG98371.1"/>
    </source>
</evidence>
<proteinExistence type="predicted"/>